<gene>
    <name evidence="3" type="ORF">LIER_31392</name>
</gene>
<keyword evidence="4" id="KW-1185">Reference proteome</keyword>
<evidence type="ECO:0000256" key="2">
    <source>
        <dbReference type="SAM" id="Phobius"/>
    </source>
</evidence>
<feature type="compositionally biased region" description="Basic and acidic residues" evidence="1">
    <location>
        <begin position="40"/>
        <end position="67"/>
    </location>
</feature>
<feature type="compositionally biased region" description="Basic residues" evidence="1">
    <location>
        <begin position="24"/>
        <end position="35"/>
    </location>
</feature>
<feature type="region of interest" description="Disordered" evidence="1">
    <location>
        <begin position="1"/>
        <end position="73"/>
    </location>
</feature>
<proteinExistence type="predicted"/>
<evidence type="ECO:0000313" key="4">
    <source>
        <dbReference type="Proteomes" id="UP001454036"/>
    </source>
</evidence>
<keyword evidence="2" id="KW-0472">Membrane</keyword>
<accession>A0AAV3RWS1</accession>
<protein>
    <submittedName>
        <fullName evidence="3">Uncharacterized protein</fullName>
    </submittedName>
</protein>
<comment type="caution">
    <text evidence="3">The sequence shown here is derived from an EMBL/GenBank/DDBJ whole genome shotgun (WGS) entry which is preliminary data.</text>
</comment>
<evidence type="ECO:0000256" key="1">
    <source>
        <dbReference type="SAM" id="MobiDB-lite"/>
    </source>
</evidence>
<name>A0AAV3RWS1_LITER</name>
<dbReference type="AlphaFoldDB" id="A0AAV3RWS1"/>
<keyword evidence="2" id="KW-1133">Transmembrane helix</keyword>
<keyword evidence="2" id="KW-0812">Transmembrane</keyword>
<sequence length="141" mass="16118">MPHAGYGSIGTEGVAFSQGPRNRGNLKRKNKKRSKSQIWSRREGRKYFKDERLPVSIAEKPRGKPEDQGPGAAMALRPGEAAVQHHRMRRGGDLPLAEPRQPYLRLLCKAMAERRQRHFILLLHCSFLFHYSLSFCYFGGI</sequence>
<dbReference type="EMBL" id="BAABME010011652">
    <property type="protein sequence ID" value="GAA0184091.1"/>
    <property type="molecule type" value="Genomic_DNA"/>
</dbReference>
<evidence type="ECO:0000313" key="3">
    <source>
        <dbReference type="EMBL" id="GAA0184091.1"/>
    </source>
</evidence>
<organism evidence="3 4">
    <name type="scientific">Lithospermum erythrorhizon</name>
    <name type="common">Purple gromwell</name>
    <name type="synonym">Lithospermum officinale var. erythrorhizon</name>
    <dbReference type="NCBI Taxonomy" id="34254"/>
    <lineage>
        <taxon>Eukaryota</taxon>
        <taxon>Viridiplantae</taxon>
        <taxon>Streptophyta</taxon>
        <taxon>Embryophyta</taxon>
        <taxon>Tracheophyta</taxon>
        <taxon>Spermatophyta</taxon>
        <taxon>Magnoliopsida</taxon>
        <taxon>eudicotyledons</taxon>
        <taxon>Gunneridae</taxon>
        <taxon>Pentapetalae</taxon>
        <taxon>asterids</taxon>
        <taxon>lamiids</taxon>
        <taxon>Boraginales</taxon>
        <taxon>Boraginaceae</taxon>
        <taxon>Boraginoideae</taxon>
        <taxon>Lithospermeae</taxon>
        <taxon>Lithospermum</taxon>
    </lineage>
</organism>
<reference evidence="3 4" key="1">
    <citation type="submission" date="2024-01" db="EMBL/GenBank/DDBJ databases">
        <title>The complete chloroplast genome sequence of Lithospermum erythrorhizon: insights into the phylogenetic relationship among Boraginaceae species and the maternal lineages of purple gromwells.</title>
        <authorList>
            <person name="Okada T."/>
            <person name="Watanabe K."/>
        </authorList>
    </citation>
    <scope>NUCLEOTIDE SEQUENCE [LARGE SCALE GENOMIC DNA]</scope>
</reference>
<feature type="transmembrane region" description="Helical" evidence="2">
    <location>
        <begin position="119"/>
        <end position="140"/>
    </location>
</feature>
<dbReference type="Proteomes" id="UP001454036">
    <property type="component" value="Unassembled WGS sequence"/>
</dbReference>